<evidence type="ECO:0000256" key="11">
    <source>
        <dbReference type="ARBA" id="ARBA00023306"/>
    </source>
</evidence>
<dbReference type="InterPro" id="IPR047929">
    <property type="entry name" value="FtsX_actino"/>
</dbReference>
<evidence type="ECO:0000256" key="10">
    <source>
        <dbReference type="ARBA" id="ARBA00023136"/>
    </source>
</evidence>
<organism evidence="16 17">
    <name type="scientific">Tessaracoccus flavescens</name>
    <dbReference type="NCBI Taxonomy" id="399497"/>
    <lineage>
        <taxon>Bacteria</taxon>
        <taxon>Bacillati</taxon>
        <taxon>Actinomycetota</taxon>
        <taxon>Actinomycetes</taxon>
        <taxon>Propionibacteriales</taxon>
        <taxon>Propionibacteriaceae</taxon>
        <taxon>Tessaracoccus</taxon>
    </lineage>
</organism>
<dbReference type="Proteomes" id="UP000712713">
    <property type="component" value="Unassembled WGS sequence"/>
</dbReference>
<accession>A0A921ELV7</accession>
<evidence type="ECO:0000259" key="14">
    <source>
        <dbReference type="Pfam" id="PF02687"/>
    </source>
</evidence>
<feature type="domain" description="FtsX extracellular" evidence="15">
    <location>
        <begin position="54"/>
        <end position="157"/>
    </location>
</feature>
<dbReference type="PANTHER" id="PTHR47755:SF1">
    <property type="entry name" value="CELL DIVISION PROTEIN FTSX"/>
    <property type="match status" value="1"/>
</dbReference>
<feature type="transmembrane region" description="Helical" evidence="13">
    <location>
        <begin position="218"/>
        <end position="251"/>
    </location>
</feature>
<comment type="function">
    <text evidence="1">Part of the ABC transporter FtsEX involved in cellular division.</text>
</comment>
<keyword evidence="11 12" id="KW-0131">Cell cycle</keyword>
<feature type="transmembrane region" description="Helical" evidence="13">
    <location>
        <begin position="173"/>
        <end position="197"/>
    </location>
</feature>
<gene>
    <name evidence="16" type="primary">ftsX</name>
    <name evidence="16" type="ORF">K8V15_01020</name>
</gene>
<evidence type="ECO:0000313" key="16">
    <source>
        <dbReference type="EMBL" id="HJE50564.1"/>
    </source>
</evidence>
<evidence type="ECO:0000256" key="1">
    <source>
        <dbReference type="ARBA" id="ARBA00003552"/>
    </source>
</evidence>
<evidence type="ECO:0000313" key="17">
    <source>
        <dbReference type="Proteomes" id="UP000712713"/>
    </source>
</evidence>
<evidence type="ECO:0000256" key="9">
    <source>
        <dbReference type="ARBA" id="ARBA00022989"/>
    </source>
</evidence>
<dbReference type="PANTHER" id="PTHR47755">
    <property type="entry name" value="CELL DIVISION PROTEIN FTSX"/>
    <property type="match status" value="1"/>
</dbReference>
<comment type="subunit">
    <text evidence="4">Forms a membrane-associated complex with FtsE.</text>
</comment>
<feature type="transmembrane region" description="Helical" evidence="13">
    <location>
        <begin position="271"/>
        <end position="293"/>
    </location>
</feature>
<name>A0A921ELV7_9ACTN</name>
<evidence type="ECO:0000256" key="13">
    <source>
        <dbReference type="SAM" id="Phobius"/>
    </source>
</evidence>
<keyword evidence="8 13" id="KW-0812">Transmembrane</keyword>
<comment type="subcellular location">
    <subcellularLocation>
        <location evidence="2">Cell membrane</location>
        <topology evidence="2">Multi-pass membrane protein</topology>
    </subcellularLocation>
</comment>
<evidence type="ECO:0000256" key="4">
    <source>
        <dbReference type="ARBA" id="ARBA00011160"/>
    </source>
</evidence>
<proteinExistence type="inferred from homology"/>
<dbReference type="EMBL" id="DYZF01000029">
    <property type="protein sequence ID" value="HJE50564.1"/>
    <property type="molecule type" value="Genomic_DNA"/>
</dbReference>
<evidence type="ECO:0000256" key="8">
    <source>
        <dbReference type="ARBA" id="ARBA00022692"/>
    </source>
</evidence>
<evidence type="ECO:0000256" key="3">
    <source>
        <dbReference type="ARBA" id="ARBA00007379"/>
    </source>
</evidence>
<dbReference type="AlphaFoldDB" id="A0A921ELV7"/>
<sequence length="300" mass="32853">MRHSLRETWSGLKRNIAMTIAVIVTMAVSLSLLGAGLLTSMEVDLAKRSLYDKIEISVFLCTDQTHGGRCEPGKGVTEAQRDQIQQTLEANPEVDEVIYESKEKAFEEFQRVFADSPVLTSRTAEDMQDSFRVKLVNPENYAGVVSEAKGLQGVQNVQDLHTVLEPMFKWLGALQWATIIMSALLLLAAALQIANTIRMAAFTRRREIGIMRLVGASNLYILLPFLLESLIAGLIGVLLAAGALVAGYWFIIVQNAQTSITALPWIGWGDLITAILAIAAVGVALAIIPTLLATRKYLRI</sequence>
<dbReference type="PIRSF" id="PIRSF003097">
    <property type="entry name" value="FtsX"/>
    <property type="match status" value="1"/>
</dbReference>
<comment type="caution">
    <text evidence="16">The sequence shown here is derived from an EMBL/GenBank/DDBJ whole genome shotgun (WGS) entry which is preliminary data.</text>
</comment>
<feature type="transmembrane region" description="Helical" evidence="13">
    <location>
        <begin position="20"/>
        <end position="41"/>
    </location>
</feature>
<dbReference type="GO" id="GO:0051301">
    <property type="term" value="P:cell division"/>
    <property type="evidence" value="ECO:0007669"/>
    <property type="project" value="UniProtKB-KW"/>
</dbReference>
<evidence type="ECO:0000256" key="6">
    <source>
        <dbReference type="ARBA" id="ARBA00022475"/>
    </source>
</evidence>
<evidence type="ECO:0000256" key="5">
    <source>
        <dbReference type="ARBA" id="ARBA00021907"/>
    </source>
</evidence>
<reference evidence="16" key="2">
    <citation type="submission" date="2021-09" db="EMBL/GenBank/DDBJ databases">
        <authorList>
            <person name="Gilroy R."/>
        </authorList>
    </citation>
    <scope>NUCLEOTIDE SEQUENCE</scope>
    <source>
        <strain evidence="16">ChiGjej3B3-7470</strain>
    </source>
</reference>
<keyword evidence="10 12" id="KW-0472">Membrane</keyword>
<feature type="domain" description="ABC3 transporter permease C-terminal" evidence="14">
    <location>
        <begin position="179"/>
        <end position="297"/>
    </location>
</feature>
<keyword evidence="9 13" id="KW-1133">Transmembrane helix</keyword>
<keyword evidence="6 12" id="KW-1003">Cell membrane</keyword>
<dbReference type="GO" id="GO:0005886">
    <property type="term" value="C:plasma membrane"/>
    <property type="evidence" value="ECO:0007669"/>
    <property type="project" value="UniProtKB-SubCell"/>
</dbReference>
<reference evidence="16" key="1">
    <citation type="journal article" date="2021" name="PeerJ">
        <title>Extensive microbial diversity within the chicken gut microbiome revealed by metagenomics and culture.</title>
        <authorList>
            <person name="Gilroy R."/>
            <person name="Ravi A."/>
            <person name="Getino M."/>
            <person name="Pursley I."/>
            <person name="Horton D.L."/>
            <person name="Alikhan N.F."/>
            <person name="Baker D."/>
            <person name="Gharbi K."/>
            <person name="Hall N."/>
            <person name="Watson M."/>
            <person name="Adriaenssens E.M."/>
            <person name="Foster-Nyarko E."/>
            <person name="Jarju S."/>
            <person name="Secka A."/>
            <person name="Antonio M."/>
            <person name="Oren A."/>
            <person name="Chaudhuri R.R."/>
            <person name="La Ragione R."/>
            <person name="Hildebrand F."/>
            <person name="Pallen M.J."/>
        </authorList>
    </citation>
    <scope>NUCLEOTIDE SEQUENCE</scope>
    <source>
        <strain evidence="16">ChiGjej3B3-7470</strain>
    </source>
</reference>
<dbReference type="NCBIfam" id="NF038346">
    <property type="entry name" value="FtsX_actino"/>
    <property type="match status" value="1"/>
</dbReference>
<comment type="similarity">
    <text evidence="3 12">Belongs to the ABC-4 integral membrane protein family. FtsX subfamily.</text>
</comment>
<evidence type="ECO:0000256" key="2">
    <source>
        <dbReference type="ARBA" id="ARBA00004651"/>
    </source>
</evidence>
<dbReference type="InterPro" id="IPR040690">
    <property type="entry name" value="FtsX_ECD"/>
</dbReference>
<evidence type="ECO:0000256" key="12">
    <source>
        <dbReference type="PIRNR" id="PIRNR003097"/>
    </source>
</evidence>
<dbReference type="InterPro" id="IPR004513">
    <property type="entry name" value="FtsX"/>
</dbReference>
<protein>
    <recommendedName>
        <fullName evidence="5 12">Cell division protein FtsX</fullName>
    </recommendedName>
</protein>
<keyword evidence="7 12" id="KW-0132">Cell division</keyword>
<evidence type="ECO:0000256" key="7">
    <source>
        <dbReference type="ARBA" id="ARBA00022618"/>
    </source>
</evidence>
<dbReference type="Pfam" id="PF18075">
    <property type="entry name" value="FtsX_ECD"/>
    <property type="match status" value="1"/>
</dbReference>
<dbReference type="InterPro" id="IPR003838">
    <property type="entry name" value="ABC3_permease_C"/>
</dbReference>
<evidence type="ECO:0000259" key="15">
    <source>
        <dbReference type="Pfam" id="PF18075"/>
    </source>
</evidence>
<dbReference type="Gene3D" id="3.30.70.3040">
    <property type="match status" value="1"/>
</dbReference>
<dbReference type="Pfam" id="PF02687">
    <property type="entry name" value="FtsX"/>
    <property type="match status" value="1"/>
</dbReference>